<evidence type="ECO:0000313" key="1">
    <source>
        <dbReference type="EMBL" id="EPE31668.1"/>
    </source>
</evidence>
<sequence length="165" mass="18601">MNQLVPSFFRNRNQLSVSRLGFSRPRHNHNALAHRNAYNYPTYEDYCDCDIVSGHHVCNSCALRLYQPDYHACACACPGCDYSDEDDYSAYGYQGGYVYDPRSDPRMMLGYPNRRSRSLTGGLNQFGLGGLGRLRNSFGSFPNFGSFGFPGRGGTYRGRGDRPYV</sequence>
<dbReference type="HOGENOM" id="CLU_1610897_0_0_1"/>
<protein>
    <submittedName>
        <fullName evidence="1">Uncharacterized protein</fullName>
    </submittedName>
</protein>
<reference evidence="1 2" key="1">
    <citation type="journal article" date="2013" name="BMC Genomics">
        <title>Genomics-driven discovery of the pneumocandin biosynthetic gene cluster in the fungus Glarea lozoyensis.</title>
        <authorList>
            <person name="Chen L."/>
            <person name="Yue Q."/>
            <person name="Zhang X."/>
            <person name="Xiang M."/>
            <person name="Wang C."/>
            <person name="Li S."/>
            <person name="Che Y."/>
            <person name="Ortiz-Lopez F.J."/>
            <person name="Bills G.F."/>
            <person name="Liu X."/>
            <person name="An Z."/>
        </authorList>
    </citation>
    <scope>NUCLEOTIDE SEQUENCE [LARGE SCALE GENOMIC DNA]</scope>
    <source>
        <strain evidence="2">ATCC 20868 / MF5171</strain>
    </source>
</reference>
<name>S3DZB5_GLAL2</name>
<organism evidence="1 2">
    <name type="scientific">Glarea lozoyensis (strain ATCC 20868 / MF5171)</name>
    <dbReference type="NCBI Taxonomy" id="1116229"/>
    <lineage>
        <taxon>Eukaryota</taxon>
        <taxon>Fungi</taxon>
        <taxon>Dikarya</taxon>
        <taxon>Ascomycota</taxon>
        <taxon>Pezizomycotina</taxon>
        <taxon>Leotiomycetes</taxon>
        <taxon>Helotiales</taxon>
        <taxon>Helotiaceae</taxon>
        <taxon>Glarea</taxon>
    </lineage>
</organism>
<dbReference type="EMBL" id="KE145361">
    <property type="protein sequence ID" value="EPE31668.1"/>
    <property type="molecule type" value="Genomic_DNA"/>
</dbReference>
<gene>
    <name evidence="1" type="ORF">GLAREA_12424</name>
</gene>
<evidence type="ECO:0000313" key="2">
    <source>
        <dbReference type="Proteomes" id="UP000016922"/>
    </source>
</evidence>
<keyword evidence="2" id="KW-1185">Reference proteome</keyword>
<proteinExistence type="predicted"/>
<dbReference type="AlphaFoldDB" id="S3DZB5"/>
<dbReference type="Proteomes" id="UP000016922">
    <property type="component" value="Unassembled WGS sequence"/>
</dbReference>
<dbReference type="KEGG" id="glz:GLAREA_12424"/>
<accession>S3DZB5</accession>
<dbReference type="GeneID" id="19471465"/>
<dbReference type="RefSeq" id="XP_008081397.1">
    <property type="nucleotide sequence ID" value="XM_008083206.1"/>
</dbReference>